<protein>
    <submittedName>
        <fullName evidence="7">NADH-quinone oxidoreductase subunit F</fullName>
    </submittedName>
</protein>
<dbReference type="GO" id="GO:0051539">
    <property type="term" value="F:4 iron, 4 sulfur cluster binding"/>
    <property type="evidence" value="ECO:0007669"/>
    <property type="project" value="UniProtKB-KW"/>
</dbReference>
<dbReference type="InterPro" id="IPR036249">
    <property type="entry name" value="Thioredoxin-like_sf"/>
</dbReference>
<keyword evidence="4" id="KW-0408">Iron</keyword>
<accession>A0A8T7M7I4</accession>
<comment type="similarity">
    <text evidence="1">Belongs to the complex I 51 kDa subunit family.</text>
</comment>
<evidence type="ECO:0000256" key="4">
    <source>
        <dbReference type="ARBA" id="ARBA00023004"/>
    </source>
</evidence>
<dbReference type="Pfam" id="PF01512">
    <property type="entry name" value="Complex1_51K"/>
    <property type="match status" value="1"/>
</dbReference>
<dbReference type="Proteomes" id="UP000521676">
    <property type="component" value="Unassembled WGS sequence"/>
</dbReference>
<gene>
    <name evidence="7" type="ORF">HXX08_19490</name>
    <name evidence="8" type="ORF">OZ401_003580</name>
</gene>
<dbReference type="Gene3D" id="6.10.250.1450">
    <property type="match status" value="1"/>
</dbReference>
<dbReference type="GO" id="GO:0008137">
    <property type="term" value="F:NADH dehydrogenase (ubiquinone) activity"/>
    <property type="evidence" value="ECO:0007669"/>
    <property type="project" value="InterPro"/>
</dbReference>
<evidence type="ECO:0000313" key="10">
    <source>
        <dbReference type="Proteomes" id="UP001431572"/>
    </source>
</evidence>
<feature type="domain" description="NADH-ubiquinone oxidoreductase 51kDa subunit iron-sulphur binding" evidence="6">
    <location>
        <begin position="479"/>
        <end position="524"/>
    </location>
</feature>
<dbReference type="InterPro" id="IPR001949">
    <property type="entry name" value="NADH-UbQ_OxRdtase_51kDa_CS"/>
</dbReference>
<dbReference type="SUPFAM" id="SSF142984">
    <property type="entry name" value="Nqo1 middle domain-like"/>
    <property type="match status" value="1"/>
</dbReference>
<dbReference type="PANTHER" id="PTHR43578:SF3">
    <property type="entry name" value="NADH-QUINONE OXIDOREDUCTASE SUBUNIT F"/>
    <property type="match status" value="1"/>
</dbReference>
<dbReference type="Gene3D" id="3.10.20.600">
    <property type="match status" value="1"/>
</dbReference>
<dbReference type="FunFam" id="1.20.1440.230:FF:000001">
    <property type="entry name" value="Mitochondrial NADH dehydrogenase flavoprotein 1"/>
    <property type="match status" value="1"/>
</dbReference>
<sequence length="600" mass="66102">MNRQQFHELQARLAGQRKALFENNTVIQVMMDGGSILSGAKQTYEYFQKEIVSRGLKNVVVKMVGSFGAMWADPTVFISKPGGPRVLYGFVDTKRAGELLTRFVLGDDPCANWSLGWVSNDPYHYPDFAWAKAPDEEWRGILPIGRTEWGKLQQRISGRNLGFIDPEDIEDYIAIGGYKSLEKALLDMDPQKVIDEVKASKLRGRGGAGFSVGTKWQSTHDETRMPKYVVVNGHEGEPNVFKDRRLFEGDPHSTLEGLLLGCYAAGTGDAYIYVGSEHPLAFKRIGIAVEQARKVGLLGKNILGSNFSCDVKVIIAAGCYISGEASAMLYGIQGLRGMPRVKPPRSYEAGLWAQPTTVNNVESFNNVPEIILRGGAWYAGFGSEKSKGTKLIMLSGPFKRQCLAEVPFGGPISDSINIVGGGSSDPKHPIRAVQTGSVSGGCFPPSMFNIPFDIDAFGKWDCLLGSGSFTAYTDQQCLVDAAYYVLRYNRDESCGKCVPCRIGNEGLTEMLWRIKNGDGKEEDVEKMLQISDLVIEHSICGLGQAAPLPIRNMLKIPEFKAELMEHIINKRCRSNVCSMEHSNFKMLGFGTGVRANHQYK</sequence>
<dbReference type="SUPFAM" id="SSF140490">
    <property type="entry name" value="Nqo1C-terminal domain-like"/>
    <property type="match status" value="1"/>
</dbReference>
<evidence type="ECO:0000256" key="2">
    <source>
        <dbReference type="ARBA" id="ARBA00022485"/>
    </source>
</evidence>
<dbReference type="PROSITE" id="PS00645">
    <property type="entry name" value="COMPLEX1_51K_2"/>
    <property type="match status" value="1"/>
</dbReference>
<dbReference type="InterPro" id="IPR037225">
    <property type="entry name" value="Nuo51_FMN-bd_sf"/>
</dbReference>
<evidence type="ECO:0000256" key="5">
    <source>
        <dbReference type="ARBA" id="ARBA00023014"/>
    </source>
</evidence>
<dbReference type="AlphaFoldDB" id="A0A8T7M7I4"/>
<dbReference type="InterPro" id="IPR019575">
    <property type="entry name" value="Nuop51_4Fe4S-bd"/>
</dbReference>
<evidence type="ECO:0000313" key="8">
    <source>
        <dbReference type="EMBL" id="WJW67985.1"/>
    </source>
</evidence>
<dbReference type="RefSeq" id="WP_341469889.1">
    <property type="nucleotide sequence ID" value="NZ_CP128400.1"/>
</dbReference>
<keyword evidence="10" id="KW-1185">Reference proteome</keyword>
<dbReference type="SMART" id="SM00928">
    <property type="entry name" value="NADH_4Fe-4S"/>
    <property type="match status" value="1"/>
</dbReference>
<organism evidence="7 9">
    <name type="scientific">Candidatus Chlorohelix allophototropha</name>
    <dbReference type="NCBI Taxonomy" id="3003348"/>
    <lineage>
        <taxon>Bacteria</taxon>
        <taxon>Bacillati</taxon>
        <taxon>Chloroflexota</taxon>
        <taxon>Chloroflexia</taxon>
        <taxon>Candidatus Chloroheliales</taxon>
        <taxon>Candidatus Chloroheliaceae</taxon>
        <taxon>Candidatus Chlorohelix</taxon>
    </lineage>
</organism>
<keyword evidence="3" id="KW-0479">Metal-binding</keyword>
<dbReference type="EMBL" id="JACATZ010000003">
    <property type="protein sequence ID" value="NWJ48044.1"/>
    <property type="molecule type" value="Genomic_DNA"/>
</dbReference>
<name>A0A8T7M7I4_9CHLR</name>
<dbReference type="Gene3D" id="3.40.50.11540">
    <property type="entry name" value="NADH-ubiquinone oxidoreductase 51kDa subunit"/>
    <property type="match status" value="1"/>
</dbReference>
<proteinExistence type="inferred from homology"/>
<dbReference type="GO" id="GO:0010181">
    <property type="term" value="F:FMN binding"/>
    <property type="evidence" value="ECO:0007669"/>
    <property type="project" value="InterPro"/>
</dbReference>
<dbReference type="SUPFAM" id="SSF52833">
    <property type="entry name" value="Thioredoxin-like"/>
    <property type="match status" value="1"/>
</dbReference>
<dbReference type="Proteomes" id="UP001431572">
    <property type="component" value="Chromosome 2"/>
</dbReference>
<evidence type="ECO:0000256" key="1">
    <source>
        <dbReference type="ARBA" id="ARBA00007523"/>
    </source>
</evidence>
<evidence type="ECO:0000259" key="6">
    <source>
        <dbReference type="SMART" id="SM00928"/>
    </source>
</evidence>
<evidence type="ECO:0000313" key="9">
    <source>
        <dbReference type="Proteomes" id="UP000521676"/>
    </source>
</evidence>
<evidence type="ECO:0000256" key="3">
    <source>
        <dbReference type="ARBA" id="ARBA00022723"/>
    </source>
</evidence>
<dbReference type="Gene3D" id="3.40.30.10">
    <property type="entry name" value="Glutaredoxin"/>
    <property type="match status" value="1"/>
</dbReference>
<dbReference type="InterPro" id="IPR011538">
    <property type="entry name" value="Nuo51_FMN-bd"/>
</dbReference>
<dbReference type="GO" id="GO:0046872">
    <property type="term" value="F:metal ion binding"/>
    <property type="evidence" value="ECO:0007669"/>
    <property type="project" value="UniProtKB-KW"/>
</dbReference>
<dbReference type="EMBL" id="CP128400">
    <property type="protein sequence ID" value="WJW67985.1"/>
    <property type="molecule type" value="Genomic_DNA"/>
</dbReference>
<reference evidence="7 9" key="1">
    <citation type="submission" date="2020-06" db="EMBL/GenBank/DDBJ databases">
        <title>Anoxygenic phototrophic Chloroflexota member uses a Type I reaction center.</title>
        <authorList>
            <person name="Tsuji J.M."/>
            <person name="Shaw N.A."/>
            <person name="Nagashima S."/>
            <person name="Venkiteswaran J."/>
            <person name="Schiff S.L."/>
            <person name="Hanada S."/>
            <person name="Tank M."/>
            <person name="Neufeld J.D."/>
        </authorList>
    </citation>
    <scope>NUCLEOTIDE SEQUENCE [LARGE SCALE GENOMIC DNA]</scope>
    <source>
        <strain evidence="7">L227-S17</strain>
    </source>
</reference>
<dbReference type="InterPro" id="IPR037207">
    <property type="entry name" value="Nuop51_4Fe4S-bd_sf"/>
</dbReference>
<dbReference type="Pfam" id="PF10589">
    <property type="entry name" value="NADH_4Fe-4S"/>
    <property type="match status" value="1"/>
</dbReference>
<keyword evidence="2" id="KW-0004">4Fe-4S</keyword>
<dbReference type="Gene3D" id="1.20.1440.230">
    <property type="entry name" value="NADH-ubiquinone oxidoreductase 51kDa subunit, iron-sulphur binding domain"/>
    <property type="match status" value="1"/>
</dbReference>
<reference evidence="8" key="2">
    <citation type="journal article" date="2024" name="Nature">
        <title>Anoxygenic phototroph of the Chloroflexota uses a type I reaction centre.</title>
        <authorList>
            <person name="Tsuji J.M."/>
            <person name="Shaw N.A."/>
            <person name="Nagashima S."/>
            <person name="Venkiteswaran J.J."/>
            <person name="Schiff S.L."/>
            <person name="Watanabe T."/>
            <person name="Fukui M."/>
            <person name="Hanada S."/>
            <person name="Tank M."/>
            <person name="Neufeld J.D."/>
        </authorList>
    </citation>
    <scope>NUCLEOTIDE SEQUENCE</scope>
    <source>
        <strain evidence="8">L227-S17</strain>
    </source>
</reference>
<dbReference type="SUPFAM" id="SSF142019">
    <property type="entry name" value="Nqo1 FMN-binding domain-like"/>
    <property type="match status" value="1"/>
</dbReference>
<keyword evidence="5" id="KW-0411">Iron-sulfur</keyword>
<evidence type="ECO:0000313" key="7">
    <source>
        <dbReference type="EMBL" id="NWJ48044.1"/>
    </source>
</evidence>
<dbReference type="PANTHER" id="PTHR43578">
    <property type="entry name" value="NADH-QUINONE OXIDOREDUCTASE SUBUNIT F"/>
    <property type="match status" value="1"/>
</dbReference>